<dbReference type="EMBL" id="ACBX02000034">
    <property type="protein sequence ID" value="EFB34641.1"/>
    <property type="molecule type" value="Genomic_DNA"/>
</dbReference>
<name>D1PF99_9BACT</name>
<sequence>MNICSKIKNIMKEIANVFGTEFVKNPTTENAMKRFFTNTLTRKDTSFSILGVRCNSEQSTGKRKMSPMQIYYFLQGYKINEASIEMKKEQQILNTLYDDFYTEGVNGIPHIQISAIVGQNGSGKSSIVEFMMRLINNFAAATIGELQNSGKASDHLHFVDGVDGEMWYILEGHAYQLKVKNCSVKLFKFKKNIEDKEGKHFTEPKRIFDNEKSETCEVLDGPHTSIGDEELKKLYQCFFYTLISNQSIYAYNTLDFESECNSDEKEALVLGDGKTEKFNTEDKCWLHGLFHKNDAYRTPLVLTPFRREGNIDINNERELAIERLVRLYALHEDLLTINDHLLMESLTYSYNQENQYGIDRIKRKLNFKNLSEKGYAALKNDIMAKWSKAIGRNLSIYNTKSYYNEAIEYLVYKTLKVSYQYKEHRDFYDAACMMTDVYNSDTLGELVDALSKDHSHITRKIYQTLGYLMFDVYDLGESVHINRNDNEIKNTIGFKQLGNKWWEATKLSHEEMKTSLFVQLRMQAIVPPPFFSIKINLCEKDNKQVKIDFETLSSGEKQQIFTISSILYHLDNIDSAHKDQSAANRVQYNNVCIVLEEIELYYHPQLQQQFIYYFLNGLKEITLENIKSIHLIIVTHSPYVLSDIPRTNVLALKKDETEPVDGLQSFGANVYDMLKDSFFLEGGAMGMFAQWEVTHLMACMKIHQWAKDTDDTRECPFIGDEEAYAFLNRYLYPDTNDKNRKSFSYDYYCQDFSSESIKERIMLIDEPVVYHVLMDEFTRTFPSLSEEQKQLKREDLLRQLNELDKK</sequence>
<dbReference type="HOGENOM" id="CLU_013849_0_0_10"/>
<dbReference type="InterPro" id="IPR041685">
    <property type="entry name" value="AAA_GajA/Old/RecF-like"/>
</dbReference>
<organism evidence="2 3">
    <name type="scientific">Segatella copri DSM 18205</name>
    <dbReference type="NCBI Taxonomy" id="537011"/>
    <lineage>
        <taxon>Bacteria</taxon>
        <taxon>Pseudomonadati</taxon>
        <taxon>Bacteroidota</taxon>
        <taxon>Bacteroidia</taxon>
        <taxon>Bacteroidales</taxon>
        <taxon>Prevotellaceae</taxon>
        <taxon>Segatella</taxon>
    </lineage>
</organism>
<dbReference type="OrthoDB" id="997844at2"/>
<evidence type="ECO:0000313" key="2">
    <source>
        <dbReference type="EMBL" id="EFB34641.1"/>
    </source>
</evidence>
<feature type="domain" description="Endonuclease GajA/Old nuclease/RecF-like AAA" evidence="1">
    <location>
        <begin position="113"/>
        <end position="640"/>
    </location>
</feature>
<evidence type="ECO:0000313" key="3">
    <source>
        <dbReference type="Proteomes" id="UP000004477"/>
    </source>
</evidence>
<protein>
    <recommendedName>
        <fullName evidence="1">Endonuclease GajA/Old nuclease/RecF-like AAA domain-containing protein</fullName>
    </recommendedName>
</protein>
<reference evidence="2" key="1">
    <citation type="submission" date="2009-11" db="EMBL/GenBank/DDBJ databases">
        <authorList>
            <person name="Weinstock G."/>
            <person name="Sodergren E."/>
            <person name="Clifton S."/>
            <person name="Fulton L."/>
            <person name="Fulton B."/>
            <person name="Courtney L."/>
            <person name="Fronick C."/>
            <person name="Harrison M."/>
            <person name="Strong C."/>
            <person name="Farmer C."/>
            <person name="Delahaunty K."/>
            <person name="Markovic C."/>
            <person name="Hall O."/>
            <person name="Minx P."/>
            <person name="Tomlinson C."/>
            <person name="Mitreva M."/>
            <person name="Nelson J."/>
            <person name="Hou S."/>
            <person name="Wollam A."/>
            <person name="Pepin K.H."/>
            <person name="Johnson M."/>
            <person name="Bhonagiri V."/>
            <person name="Nash W.E."/>
            <person name="Warren W."/>
            <person name="Chinwalla A."/>
            <person name="Mardis E.R."/>
            <person name="Wilson R.K."/>
        </authorList>
    </citation>
    <scope>NUCLEOTIDE SEQUENCE [LARGE SCALE GENOMIC DNA]</scope>
    <source>
        <strain evidence="2">DSM 18205</strain>
    </source>
</reference>
<dbReference type="SUPFAM" id="SSF52540">
    <property type="entry name" value="P-loop containing nucleoside triphosphate hydrolases"/>
    <property type="match status" value="1"/>
</dbReference>
<dbReference type="PaxDb" id="537011-PREVCOP_05906"/>
<proteinExistence type="predicted"/>
<dbReference type="InterPro" id="IPR027417">
    <property type="entry name" value="P-loop_NTPase"/>
</dbReference>
<dbReference type="Proteomes" id="UP000004477">
    <property type="component" value="Unassembled WGS sequence"/>
</dbReference>
<gene>
    <name evidence="2" type="ORF">PREVCOP_05906</name>
</gene>
<dbReference type="Pfam" id="PF13175">
    <property type="entry name" value="AAA_15"/>
    <property type="match status" value="1"/>
</dbReference>
<dbReference type="Gene3D" id="3.40.50.300">
    <property type="entry name" value="P-loop containing nucleotide triphosphate hydrolases"/>
    <property type="match status" value="1"/>
</dbReference>
<evidence type="ECO:0000259" key="1">
    <source>
        <dbReference type="Pfam" id="PF13175"/>
    </source>
</evidence>
<dbReference type="AlphaFoldDB" id="D1PF99"/>
<dbReference type="STRING" id="537011.PREVCOP_05906"/>
<accession>D1PF99</accession>
<keyword evidence="3" id="KW-1185">Reference proteome</keyword>
<comment type="caution">
    <text evidence="2">The sequence shown here is derived from an EMBL/GenBank/DDBJ whole genome shotgun (WGS) entry which is preliminary data.</text>
</comment>